<evidence type="ECO:0000313" key="3">
    <source>
        <dbReference type="EMBL" id="ABX40741.1"/>
    </source>
</evidence>
<keyword evidence="4" id="KW-1185">Reference proteome</keyword>
<accession>A9KSU7</accession>
<name>A9KSU7_LACP7</name>
<dbReference type="HOGENOM" id="CLU_1419271_0_0_9"/>
<evidence type="ECO:0000259" key="2">
    <source>
        <dbReference type="Pfam" id="PF20564"/>
    </source>
</evidence>
<feature type="domain" description="DUF6774" evidence="2">
    <location>
        <begin position="23"/>
        <end position="50"/>
    </location>
</feature>
<dbReference type="RefSeq" id="WP_012198384.1">
    <property type="nucleotide sequence ID" value="NC_010001.1"/>
</dbReference>
<reference evidence="4" key="1">
    <citation type="submission" date="2007-11" db="EMBL/GenBank/DDBJ databases">
        <title>Complete genome sequence of Clostridium phytofermentans ISDg.</title>
        <authorList>
            <person name="Leschine S.B."/>
            <person name="Warnick T.A."/>
            <person name="Blanchard J.L."/>
            <person name="Schnell D.J."/>
            <person name="Petit E.L."/>
            <person name="LaTouf W.G."/>
            <person name="Copeland A."/>
            <person name="Lucas S."/>
            <person name="Lapidus A."/>
            <person name="Barry K."/>
            <person name="Glavina del Rio T."/>
            <person name="Dalin E."/>
            <person name="Tice H."/>
            <person name="Pitluck S."/>
            <person name="Kiss H."/>
            <person name="Brettin T."/>
            <person name="Bruce D."/>
            <person name="Detter J.C."/>
            <person name="Han C."/>
            <person name="Kuske C."/>
            <person name="Schmutz J."/>
            <person name="Larimer F."/>
            <person name="Land M."/>
            <person name="Hauser L."/>
            <person name="Kyrpides N."/>
            <person name="Kim E.A."/>
            <person name="Richardson P."/>
        </authorList>
    </citation>
    <scope>NUCLEOTIDE SEQUENCE [LARGE SCALE GENOMIC DNA]</scope>
    <source>
        <strain evidence="4">ATCC 700394 / DSM 18823 / ISDg</strain>
    </source>
</reference>
<sequence>MSSCTDILLISSVACRIAECLDDNELALLAADLLFLSDALNAIAVRRAVCKDICEKKAANTAKNSKDSNANSGNNNSNNNNSNNNNSSENNGSNDNRGNKGNKDGNGNKVGKNNKDSKSNNGNSASSGSSIKQISDEKNVITPVKREQSSEMKTSGSSNMKATFTKNDNSMKMGDNKIVDMSEDINHSNKK</sequence>
<dbReference type="InterPro" id="IPR046665">
    <property type="entry name" value="DUF6774"/>
</dbReference>
<gene>
    <name evidence="3" type="ordered locus">Cphy_0354</name>
</gene>
<organism evidence="3 4">
    <name type="scientific">Lachnoclostridium phytofermentans (strain ATCC 700394 / DSM 18823 / ISDg)</name>
    <name type="common">Clostridium phytofermentans</name>
    <dbReference type="NCBI Taxonomy" id="357809"/>
    <lineage>
        <taxon>Bacteria</taxon>
        <taxon>Bacillati</taxon>
        <taxon>Bacillota</taxon>
        <taxon>Clostridia</taxon>
        <taxon>Lachnospirales</taxon>
        <taxon>Lachnospiraceae</taxon>
    </lineage>
</organism>
<protein>
    <recommendedName>
        <fullName evidence="2">DUF6774 domain-containing protein</fullName>
    </recommendedName>
</protein>
<proteinExistence type="predicted"/>
<feature type="compositionally biased region" description="Basic and acidic residues" evidence="1">
    <location>
        <begin position="174"/>
        <end position="191"/>
    </location>
</feature>
<evidence type="ECO:0000313" key="4">
    <source>
        <dbReference type="Proteomes" id="UP000000370"/>
    </source>
</evidence>
<dbReference type="EMBL" id="CP000885">
    <property type="protein sequence ID" value="ABX40741.1"/>
    <property type="molecule type" value="Genomic_DNA"/>
</dbReference>
<dbReference type="KEGG" id="cpy:Cphy_0354"/>
<feature type="compositionally biased region" description="Low complexity" evidence="1">
    <location>
        <begin position="119"/>
        <end position="130"/>
    </location>
</feature>
<feature type="region of interest" description="Disordered" evidence="1">
    <location>
        <begin position="61"/>
        <end position="191"/>
    </location>
</feature>
<feature type="compositionally biased region" description="Low complexity" evidence="1">
    <location>
        <begin position="61"/>
        <end position="96"/>
    </location>
</feature>
<feature type="compositionally biased region" description="Polar residues" evidence="1">
    <location>
        <begin position="151"/>
        <end position="170"/>
    </location>
</feature>
<dbReference type="eggNOG" id="ENOG50328B2">
    <property type="taxonomic scope" value="Bacteria"/>
</dbReference>
<feature type="compositionally biased region" description="Basic and acidic residues" evidence="1">
    <location>
        <begin position="134"/>
        <end position="150"/>
    </location>
</feature>
<dbReference type="Pfam" id="PF20564">
    <property type="entry name" value="DUF6774"/>
    <property type="match status" value="1"/>
</dbReference>
<evidence type="ECO:0000256" key="1">
    <source>
        <dbReference type="SAM" id="MobiDB-lite"/>
    </source>
</evidence>
<dbReference type="Proteomes" id="UP000000370">
    <property type="component" value="Chromosome"/>
</dbReference>
<dbReference type="AlphaFoldDB" id="A9KSU7"/>